<evidence type="ECO:0000313" key="1">
    <source>
        <dbReference type="EMBL" id="AHE99918.1"/>
    </source>
</evidence>
<organism evidence="1 2">
    <name type="scientific">Thioalkalivibrio paradoxus ARh 1</name>
    <dbReference type="NCBI Taxonomy" id="713585"/>
    <lineage>
        <taxon>Bacteria</taxon>
        <taxon>Pseudomonadati</taxon>
        <taxon>Pseudomonadota</taxon>
        <taxon>Gammaproteobacteria</taxon>
        <taxon>Chromatiales</taxon>
        <taxon>Ectothiorhodospiraceae</taxon>
        <taxon>Thioalkalivibrio</taxon>
    </lineage>
</organism>
<keyword evidence="2" id="KW-1185">Reference proteome</keyword>
<protein>
    <submittedName>
        <fullName evidence="1">Uncharacterized protein</fullName>
    </submittedName>
</protein>
<dbReference type="Proteomes" id="UP000005289">
    <property type="component" value="Chromosome"/>
</dbReference>
<dbReference type="HOGENOM" id="CLU_1677071_0_0_6"/>
<dbReference type="KEGG" id="tti:THITH_03735"/>
<name>W0DSF0_9GAMM</name>
<gene>
    <name evidence="1" type="ORF">THITH_03735</name>
</gene>
<dbReference type="EMBL" id="CP007029">
    <property type="protein sequence ID" value="AHE99918.1"/>
    <property type="molecule type" value="Genomic_DNA"/>
</dbReference>
<reference evidence="1 2" key="1">
    <citation type="submission" date="2013-12" db="EMBL/GenBank/DDBJ databases">
        <authorList>
            <consortium name="DOE Joint Genome Institute"/>
            <person name="Muyzer G."/>
            <person name="Huntemann M."/>
            <person name="Han J."/>
            <person name="Chen A."/>
            <person name="Kyrpides N."/>
            <person name="Mavromatis K."/>
            <person name="Markowitz V."/>
            <person name="Palaniappan K."/>
            <person name="Ivanova N."/>
            <person name="Schaumberg A."/>
            <person name="Pati A."/>
            <person name="Liolios K."/>
            <person name="Nordberg H.P."/>
            <person name="Cantor M.N."/>
            <person name="Hua S.X."/>
            <person name="Woyke T."/>
        </authorList>
    </citation>
    <scope>NUCLEOTIDE SEQUENCE [LARGE SCALE GENOMIC DNA]</scope>
    <source>
        <strain evidence="1 2">ARh 1</strain>
    </source>
</reference>
<evidence type="ECO:0000313" key="2">
    <source>
        <dbReference type="Proteomes" id="UP000005289"/>
    </source>
</evidence>
<proteinExistence type="predicted"/>
<dbReference type="AlphaFoldDB" id="W0DSF0"/>
<accession>W0DSF0</accession>
<sequence>MKPAQHTGTVFFHQVLVNEPRERTTSVVGFDTEQLEQVARLNLCAMSAKHGSASYDCQFIMTLLLLPLLNLFANHGGKPLALSQDVHIFEHKALRLLVGFTPVAPDCPFLGIELSPHSLGQFFIKTYGYELRVGLVDDKCHILLAQGAKKIDGRDTP</sequence>